<evidence type="ECO:0000259" key="1">
    <source>
        <dbReference type="Pfam" id="PF20921"/>
    </source>
</evidence>
<organism evidence="2 3">
    <name type="scientific">Bifidobacterium callitrichos DSM 23973</name>
    <dbReference type="NCBI Taxonomy" id="1437609"/>
    <lineage>
        <taxon>Bacteria</taxon>
        <taxon>Bacillati</taxon>
        <taxon>Actinomycetota</taxon>
        <taxon>Actinomycetes</taxon>
        <taxon>Bifidobacteriales</taxon>
        <taxon>Bifidobacteriaceae</taxon>
        <taxon>Bifidobacterium</taxon>
    </lineage>
</organism>
<dbReference type="Gene3D" id="3.40.140.40">
    <property type="entry name" value="Domain of unknown function (DUF1846), C-terminal subdomain"/>
    <property type="match status" value="1"/>
</dbReference>
<protein>
    <recommendedName>
        <fullName evidence="1">DUF1846 domain-containing protein</fullName>
    </recommendedName>
</protein>
<dbReference type="InterPro" id="IPR048441">
    <property type="entry name" value="DUF1846_C"/>
</dbReference>
<name>A0A086ZZ92_9BIFI</name>
<accession>A0A086ZZ92</accession>
<dbReference type="Pfam" id="PF20921">
    <property type="entry name" value="DUF1846_C"/>
    <property type="match status" value="1"/>
</dbReference>
<dbReference type="OrthoDB" id="9803572at2"/>
<comment type="caution">
    <text evidence="2">The sequence shown here is derived from an EMBL/GenBank/DDBJ whole genome shotgun (WGS) entry which is preliminary data.</text>
</comment>
<evidence type="ECO:0000313" key="3">
    <source>
        <dbReference type="Proteomes" id="UP000029072"/>
    </source>
</evidence>
<dbReference type="AlphaFoldDB" id="A0A086ZZ92"/>
<evidence type="ECO:0000313" key="2">
    <source>
        <dbReference type="EMBL" id="KFI51842.1"/>
    </source>
</evidence>
<dbReference type="Proteomes" id="UP000029072">
    <property type="component" value="Unassembled WGS sequence"/>
</dbReference>
<reference evidence="2 3" key="1">
    <citation type="submission" date="2014-03" db="EMBL/GenBank/DDBJ databases">
        <title>Genomics of Bifidobacteria.</title>
        <authorList>
            <person name="Ventura M."/>
            <person name="Milani C."/>
            <person name="Lugli G.A."/>
        </authorList>
    </citation>
    <scope>NUCLEOTIDE SEQUENCE [LARGE SCALE GENOMIC DNA]</scope>
    <source>
        <strain evidence="2 3">DSM 23973</strain>
    </source>
</reference>
<dbReference type="EMBL" id="JGYS01000019">
    <property type="protein sequence ID" value="KFI51842.1"/>
    <property type="molecule type" value="Genomic_DNA"/>
</dbReference>
<gene>
    <name evidence="2" type="ORF">BCAL_1768</name>
</gene>
<feature type="non-terminal residue" evidence="2">
    <location>
        <position position="1"/>
    </location>
</feature>
<dbReference type="eggNOG" id="COG4868">
    <property type="taxonomic scope" value="Bacteria"/>
</dbReference>
<sequence length="130" mass="14082">PDGRVVTGRTGTLLGAASALLMNALKAVTGVDDDLLVIDDKAIEPICRLKTEHLNSVNRRLHSDETLIALSITSSTDETAARVIAGLERLRGCDAFFSVIISAADEALYRKLGINVSCEPKYERVSLYHK</sequence>
<proteinExistence type="predicted"/>
<feature type="domain" description="DUF1846" evidence="1">
    <location>
        <begin position="1"/>
        <end position="128"/>
    </location>
</feature>